<evidence type="ECO:0000313" key="2">
    <source>
        <dbReference type="Proteomes" id="UP000183832"/>
    </source>
</evidence>
<organism evidence="1 2">
    <name type="scientific">Clunio marinus</name>
    <dbReference type="NCBI Taxonomy" id="568069"/>
    <lineage>
        <taxon>Eukaryota</taxon>
        <taxon>Metazoa</taxon>
        <taxon>Ecdysozoa</taxon>
        <taxon>Arthropoda</taxon>
        <taxon>Hexapoda</taxon>
        <taxon>Insecta</taxon>
        <taxon>Pterygota</taxon>
        <taxon>Neoptera</taxon>
        <taxon>Endopterygota</taxon>
        <taxon>Diptera</taxon>
        <taxon>Nematocera</taxon>
        <taxon>Chironomoidea</taxon>
        <taxon>Chironomidae</taxon>
        <taxon>Clunio</taxon>
    </lineage>
</organism>
<name>A0A1J1HIY1_9DIPT</name>
<accession>A0A1J1HIY1</accession>
<reference evidence="1 2" key="1">
    <citation type="submission" date="2015-04" db="EMBL/GenBank/DDBJ databases">
        <authorList>
            <person name="Syromyatnikov M.Y."/>
            <person name="Popov V.N."/>
        </authorList>
    </citation>
    <scope>NUCLEOTIDE SEQUENCE [LARGE SCALE GENOMIC DNA]</scope>
</reference>
<proteinExistence type="predicted"/>
<dbReference type="EMBL" id="CVRI01000001">
    <property type="protein sequence ID" value="CRK86422.1"/>
    <property type="molecule type" value="Genomic_DNA"/>
</dbReference>
<sequence>MTLSINTLQGKELNKSNVWVIDSQTVSSRASSTMNFELNFCCQEIDSEHSGAITTKALRELNNFLYKEIH</sequence>
<evidence type="ECO:0000313" key="1">
    <source>
        <dbReference type="EMBL" id="CRK86422.1"/>
    </source>
</evidence>
<dbReference type="AlphaFoldDB" id="A0A1J1HIY1"/>
<dbReference type="Proteomes" id="UP000183832">
    <property type="component" value="Unassembled WGS sequence"/>
</dbReference>
<keyword evidence="2" id="KW-1185">Reference proteome</keyword>
<protein>
    <submittedName>
        <fullName evidence="1">CLUMA_CG000403, isoform A</fullName>
    </submittedName>
</protein>
<gene>
    <name evidence="1" type="ORF">CLUMA_CG000403</name>
</gene>